<dbReference type="OrthoDB" id="9812921at2"/>
<feature type="domain" description="Peptidase S9 prolyl oligopeptidase catalytic" evidence="2">
    <location>
        <begin position="643"/>
        <end position="847"/>
    </location>
</feature>
<name>A0A4Q1JPH5_9BACT</name>
<dbReference type="PANTHER" id="PTHR42776:SF27">
    <property type="entry name" value="DIPEPTIDYL PEPTIDASE FAMILY MEMBER 6"/>
    <property type="match status" value="1"/>
</dbReference>
<evidence type="ECO:0000259" key="2">
    <source>
        <dbReference type="Pfam" id="PF00326"/>
    </source>
</evidence>
<dbReference type="SUPFAM" id="SSF53474">
    <property type="entry name" value="alpha/beta-Hydrolases"/>
    <property type="match status" value="1"/>
</dbReference>
<keyword evidence="1" id="KW-0378">Hydrolase</keyword>
<dbReference type="GO" id="GO:0006508">
    <property type="term" value="P:proteolysis"/>
    <property type="evidence" value="ECO:0007669"/>
    <property type="project" value="InterPro"/>
</dbReference>
<dbReference type="AlphaFoldDB" id="A0A4Q1JPH5"/>
<dbReference type="Gene3D" id="2.120.10.30">
    <property type="entry name" value="TolB, C-terminal domain"/>
    <property type="match status" value="1"/>
</dbReference>
<reference evidence="3 4" key="1">
    <citation type="submission" date="2019-01" db="EMBL/GenBank/DDBJ databases">
        <title>Ancylomarina salipaludis sp. nov., isolated from a salt marsh.</title>
        <authorList>
            <person name="Yoon J.-H."/>
        </authorList>
    </citation>
    <scope>NUCLEOTIDE SEQUENCE [LARGE SCALE GENOMIC DNA]</scope>
    <source>
        <strain evidence="3 4">SHSM-M15</strain>
    </source>
</reference>
<dbReference type="InterPro" id="IPR029058">
    <property type="entry name" value="AB_hydrolase_fold"/>
</dbReference>
<evidence type="ECO:0000256" key="1">
    <source>
        <dbReference type="ARBA" id="ARBA00022801"/>
    </source>
</evidence>
<dbReference type="Pfam" id="PF00326">
    <property type="entry name" value="Peptidase_S9"/>
    <property type="match status" value="1"/>
</dbReference>
<dbReference type="Proteomes" id="UP000289703">
    <property type="component" value="Unassembled WGS sequence"/>
</dbReference>
<gene>
    <name evidence="3" type="ORF">EO244_03925</name>
</gene>
<dbReference type="GO" id="GO:0004252">
    <property type="term" value="F:serine-type endopeptidase activity"/>
    <property type="evidence" value="ECO:0007669"/>
    <property type="project" value="TreeGrafter"/>
</dbReference>
<sequence>MNKFLSILTLIVFFNLSLRAEKRTDKKTIILKDWLQTEAVAINLPAFNNSPDIDGQTFHLKALIQENYLNKQELKPSVNEVLVWNNSNLKWNKAALSKKEDLNARGKANSLSYFVSYISVEQWAKAKLIINTFPMLEMYLDGKKIASHYEAESEKAKEITSDITLEPGKHCILIKVLSQSKKNSFNVKLQAEKAWSTKDFTFSTNPEHFITINNVLDGTKVTSTQLSANGQLALISYSRTLPPSDETEHWKEITDINSHHIIHSFRGTNLDGIKWLPKGNQISYTKNYNNKTSIFLFDLDRGTEKEIANNIDDFEDYTWTPDAKTIIYSEAKDHSKEWKIRKIQGMEDRLPGFRYRSFLFKLDVNSGVKQRLTFGNLSTQLNDISSNSKHILFSQSRPDYNEYPYSKQNLYQMNLETFKVDTIWKDKLFGGSALYSPDDSQILVQGGPSCFGKLGENIGKQKLANNYDGQLYIMDLKTNHVTPITYHFNPAVGTTVWNKKDGNIYFTANDKDYVRLFKYTINAQSFTKLNISSDVVKSFDISNDGSTLSYIGCGISNPYKAYTYDLAKEESTKLSDPEKTKFEKVKFGKTEDWNFTKENGKTIIGRVYYPPNFDANKKYPMIVNYYAGTVPVERSFGGRYPLNLYAAMGYVVYLLQPSGATGFGQEFSAEHQNNWGITTADEIIEGTKKFVTSHPFINADKIGCIGASYGGFMTMLLQTRTDIFAAAISHAGISDITSYWGEGYWGYTYSVNAAGKSFPWSHRKLFVDQSPLFGADKVTTPMLLIHGSVDTNVPLGESIQMYQALKLLGKEVDFVQVKNQNHQILNYTQRILWNNTIFAYFAKHLKDQEEWWNALYPDQNL</sequence>
<proteinExistence type="predicted"/>
<evidence type="ECO:0000313" key="3">
    <source>
        <dbReference type="EMBL" id="RXQ96789.1"/>
    </source>
</evidence>
<keyword evidence="4" id="KW-1185">Reference proteome</keyword>
<comment type="caution">
    <text evidence="3">The sequence shown here is derived from an EMBL/GenBank/DDBJ whole genome shotgun (WGS) entry which is preliminary data.</text>
</comment>
<dbReference type="EMBL" id="SAXA01000002">
    <property type="protein sequence ID" value="RXQ96789.1"/>
    <property type="molecule type" value="Genomic_DNA"/>
</dbReference>
<protein>
    <submittedName>
        <fullName evidence="3">S9 family peptidase</fullName>
    </submittedName>
</protein>
<dbReference type="SUPFAM" id="SSF82171">
    <property type="entry name" value="DPP6 N-terminal domain-like"/>
    <property type="match status" value="1"/>
</dbReference>
<dbReference type="PANTHER" id="PTHR42776">
    <property type="entry name" value="SERINE PEPTIDASE S9 FAMILY MEMBER"/>
    <property type="match status" value="1"/>
</dbReference>
<dbReference type="RefSeq" id="WP_129253141.1">
    <property type="nucleotide sequence ID" value="NZ_SAXA01000002.1"/>
</dbReference>
<evidence type="ECO:0000313" key="4">
    <source>
        <dbReference type="Proteomes" id="UP000289703"/>
    </source>
</evidence>
<dbReference type="InterPro" id="IPR011042">
    <property type="entry name" value="6-blade_b-propeller_TolB-like"/>
</dbReference>
<accession>A0A4Q1JPH5</accession>
<organism evidence="3 4">
    <name type="scientific">Ancylomarina salipaludis</name>
    <dbReference type="NCBI Taxonomy" id="2501299"/>
    <lineage>
        <taxon>Bacteria</taxon>
        <taxon>Pseudomonadati</taxon>
        <taxon>Bacteroidota</taxon>
        <taxon>Bacteroidia</taxon>
        <taxon>Marinilabiliales</taxon>
        <taxon>Marinifilaceae</taxon>
        <taxon>Ancylomarina</taxon>
    </lineage>
</organism>
<dbReference type="InterPro" id="IPR001375">
    <property type="entry name" value="Peptidase_S9_cat"/>
</dbReference>
<dbReference type="Gene3D" id="3.40.50.1820">
    <property type="entry name" value="alpha/beta hydrolase"/>
    <property type="match status" value="1"/>
</dbReference>